<dbReference type="Proteomes" id="UP001203423">
    <property type="component" value="Unassembled WGS sequence"/>
</dbReference>
<protein>
    <submittedName>
        <fullName evidence="2">Transposase domain-containing protein</fullName>
    </submittedName>
</protein>
<reference evidence="2 3" key="1">
    <citation type="submission" date="2022-01" db="EMBL/GenBank/DDBJ databases">
        <title>Whole genome-based taxonomy of the Shewanellaceae.</title>
        <authorList>
            <person name="Martin-Rodriguez A.J."/>
        </authorList>
    </citation>
    <scope>NUCLEOTIDE SEQUENCE [LARGE SCALE GENOMIC DNA]</scope>
    <source>
        <strain evidence="2 3">DSM 17177</strain>
    </source>
</reference>
<sequence length="71" mass="8060">VKPFVIGRKNWLFNHNHRGAEASAMLYSIIETARANGLTPFDYIEHCLEQLSPPNCDLNSLLPWHVNLSKA</sequence>
<dbReference type="RefSeq" id="WP_248938833.1">
    <property type="nucleotide sequence ID" value="NZ_JAKIKS010000008.1"/>
</dbReference>
<accession>A0ABT0L7B0</accession>
<dbReference type="EMBL" id="JAKIKS010000008">
    <property type="protein sequence ID" value="MCL1123545.1"/>
    <property type="molecule type" value="Genomic_DNA"/>
</dbReference>
<evidence type="ECO:0000313" key="2">
    <source>
        <dbReference type="EMBL" id="MCL1123545.1"/>
    </source>
</evidence>
<proteinExistence type="predicted"/>
<keyword evidence="3" id="KW-1185">Reference proteome</keyword>
<organism evidence="2 3">
    <name type="scientific">Shewanella surugensis</name>
    <dbReference type="NCBI Taxonomy" id="212020"/>
    <lineage>
        <taxon>Bacteria</taxon>
        <taxon>Pseudomonadati</taxon>
        <taxon>Pseudomonadota</taxon>
        <taxon>Gammaproteobacteria</taxon>
        <taxon>Alteromonadales</taxon>
        <taxon>Shewanellaceae</taxon>
        <taxon>Shewanella</taxon>
    </lineage>
</organism>
<evidence type="ECO:0000259" key="1">
    <source>
        <dbReference type="Pfam" id="PF13817"/>
    </source>
</evidence>
<dbReference type="Pfam" id="PF13817">
    <property type="entry name" value="DDE_Tnp_IS66_C"/>
    <property type="match status" value="1"/>
</dbReference>
<dbReference type="InterPro" id="IPR039552">
    <property type="entry name" value="IS66_C"/>
</dbReference>
<comment type="caution">
    <text evidence="2">The sequence shown here is derived from an EMBL/GenBank/DDBJ whole genome shotgun (WGS) entry which is preliminary data.</text>
</comment>
<feature type="non-terminal residue" evidence="2">
    <location>
        <position position="1"/>
    </location>
</feature>
<feature type="domain" description="Transposase IS66 C-terminal" evidence="1">
    <location>
        <begin position="28"/>
        <end position="64"/>
    </location>
</feature>
<evidence type="ECO:0000313" key="3">
    <source>
        <dbReference type="Proteomes" id="UP001203423"/>
    </source>
</evidence>
<gene>
    <name evidence="2" type="ORF">L2764_03370</name>
</gene>
<name>A0ABT0L7B0_9GAMM</name>